<sequence length="68" mass="7708">MSPEEIKAELMDRYGLTLSDLKLRIRCVSYDCVRGTIAGRYSTFEVLQYLTKLGIKHGRTPSPSRKAS</sequence>
<proteinExistence type="predicted"/>
<comment type="caution">
    <text evidence="1">The sequence shown here is derived from an EMBL/GenBank/DDBJ whole genome shotgun (WGS) entry which is preliminary data.</text>
</comment>
<evidence type="ECO:0000313" key="1">
    <source>
        <dbReference type="EMBL" id="EKR57210.1"/>
    </source>
</evidence>
<dbReference type="Proteomes" id="UP000001340">
    <property type="component" value="Unassembled WGS sequence"/>
</dbReference>
<dbReference type="EMBL" id="AHNR02000004">
    <property type="protein sequence ID" value="EKR57210.1"/>
    <property type="molecule type" value="Genomic_DNA"/>
</dbReference>
<gene>
    <name evidence="1" type="ORF">LEP1GSC105_0141</name>
</gene>
<name>A0A0E2DAQ7_LEPIR</name>
<evidence type="ECO:0000313" key="2">
    <source>
        <dbReference type="Proteomes" id="UP000001340"/>
    </source>
</evidence>
<protein>
    <submittedName>
        <fullName evidence="1">Uncharacterized protein</fullName>
    </submittedName>
</protein>
<dbReference type="AlphaFoldDB" id="A0A0E2DAQ7"/>
<organism evidence="1 2">
    <name type="scientific">Leptospira interrogans str. UI 12758</name>
    <dbReference type="NCBI Taxonomy" id="1049938"/>
    <lineage>
        <taxon>Bacteria</taxon>
        <taxon>Pseudomonadati</taxon>
        <taxon>Spirochaetota</taxon>
        <taxon>Spirochaetia</taxon>
        <taxon>Leptospirales</taxon>
        <taxon>Leptospiraceae</taxon>
        <taxon>Leptospira</taxon>
    </lineage>
</organism>
<accession>A0A0E2DAQ7</accession>
<reference evidence="1 2" key="1">
    <citation type="submission" date="2012-10" db="EMBL/GenBank/DDBJ databases">
        <authorList>
            <person name="Harkins D.M."/>
            <person name="Durkin A.S."/>
            <person name="Brinkac L.M."/>
            <person name="Haft D.H."/>
            <person name="Selengut J.D."/>
            <person name="Sanka R."/>
            <person name="DePew J."/>
            <person name="Purushe J."/>
            <person name="Chanthongthip A."/>
            <person name="Lattana O."/>
            <person name="Phetsouvanh R."/>
            <person name="Newton P.N."/>
            <person name="Vinetz J.M."/>
            <person name="Sutton G.G."/>
            <person name="Nierman W.C."/>
            <person name="Fouts D.E."/>
        </authorList>
    </citation>
    <scope>NUCLEOTIDE SEQUENCE [LARGE SCALE GENOMIC DNA]</scope>
    <source>
        <strain evidence="1 2">UI 12758</strain>
    </source>
</reference>